<dbReference type="InterPro" id="IPR025295">
    <property type="entry name" value="eCIS_core_dom"/>
</dbReference>
<dbReference type="AlphaFoldDB" id="A0A5M6CUA0"/>
<dbReference type="RefSeq" id="WP_150031152.1">
    <property type="nucleotide sequence ID" value="NZ_VWSH01000001.1"/>
</dbReference>
<keyword evidence="3" id="KW-1185">Reference proteome</keyword>
<feature type="domain" description="eCIS core" evidence="1">
    <location>
        <begin position="24"/>
        <end position="62"/>
    </location>
</feature>
<evidence type="ECO:0000313" key="2">
    <source>
        <dbReference type="EMBL" id="KAA5536575.1"/>
    </source>
</evidence>
<dbReference type="Pfam" id="PF13699">
    <property type="entry name" value="eCIS_core"/>
    <property type="match status" value="1"/>
</dbReference>
<reference evidence="2 3" key="1">
    <citation type="submission" date="2019-09" db="EMBL/GenBank/DDBJ databases">
        <title>Genome sequence and assembly of Taibaiella sp.</title>
        <authorList>
            <person name="Chhetri G."/>
        </authorList>
    </citation>
    <scope>NUCLEOTIDE SEQUENCE [LARGE SCALE GENOMIC DNA]</scope>
    <source>
        <strain evidence="2 3">KVB11</strain>
    </source>
</reference>
<organism evidence="2 3">
    <name type="scientific">Taibaiella lutea</name>
    <dbReference type="NCBI Taxonomy" id="2608001"/>
    <lineage>
        <taxon>Bacteria</taxon>
        <taxon>Pseudomonadati</taxon>
        <taxon>Bacteroidota</taxon>
        <taxon>Chitinophagia</taxon>
        <taxon>Chitinophagales</taxon>
        <taxon>Chitinophagaceae</taxon>
        <taxon>Taibaiella</taxon>
    </lineage>
</organism>
<accession>A0A5M6CUA0</accession>
<dbReference type="Proteomes" id="UP000323632">
    <property type="component" value="Unassembled WGS sequence"/>
</dbReference>
<comment type="caution">
    <text evidence="2">The sequence shown here is derived from an EMBL/GenBank/DDBJ whole genome shotgun (WGS) entry which is preliminary data.</text>
</comment>
<sequence>MLTKINIKEDTFIAKIAARNLKQSKMAITIGNTIYLYNVSKQDFLSDNHWLCHELKHVQQFQEYGYFNFIFKYLWESLQKGYYNNRFEIEARNAKTDFELLNKFHIN</sequence>
<evidence type="ECO:0000259" key="1">
    <source>
        <dbReference type="Pfam" id="PF13699"/>
    </source>
</evidence>
<proteinExistence type="predicted"/>
<evidence type="ECO:0000313" key="3">
    <source>
        <dbReference type="Proteomes" id="UP000323632"/>
    </source>
</evidence>
<name>A0A5M6CUA0_9BACT</name>
<gene>
    <name evidence="2" type="ORF">F0919_02585</name>
</gene>
<dbReference type="EMBL" id="VWSH01000001">
    <property type="protein sequence ID" value="KAA5536575.1"/>
    <property type="molecule type" value="Genomic_DNA"/>
</dbReference>
<protein>
    <submittedName>
        <fullName evidence="2">DUF4157 domain-containing protein</fullName>
    </submittedName>
</protein>